<protein>
    <submittedName>
        <fullName evidence="3">Membrane-bound lytic murein transglycosylase D</fullName>
    </submittedName>
</protein>
<evidence type="ECO:0000256" key="1">
    <source>
        <dbReference type="ARBA" id="ARBA00007734"/>
    </source>
</evidence>
<gene>
    <name evidence="3" type="ORF">HNR48_001852</name>
</gene>
<dbReference type="CDD" id="cd00118">
    <property type="entry name" value="LysM"/>
    <property type="match status" value="3"/>
</dbReference>
<dbReference type="SMART" id="SM00257">
    <property type="entry name" value="LysM"/>
    <property type="match status" value="3"/>
</dbReference>
<dbReference type="GO" id="GO:0000270">
    <property type="term" value="P:peptidoglycan metabolic process"/>
    <property type="evidence" value="ECO:0007669"/>
    <property type="project" value="InterPro"/>
</dbReference>
<organism evidence="3 4">
    <name type="scientific">Pseudoteredinibacter isoporae</name>
    <dbReference type="NCBI Taxonomy" id="570281"/>
    <lineage>
        <taxon>Bacteria</taxon>
        <taxon>Pseudomonadati</taxon>
        <taxon>Pseudomonadota</taxon>
        <taxon>Gammaproteobacteria</taxon>
        <taxon>Cellvibrionales</taxon>
        <taxon>Cellvibrionaceae</taxon>
        <taxon>Pseudoteredinibacter</taxon>
    </lineage>
</organism>
<accession>A0A7X0MY26</accession>
<dbReference type="EMBL" id="JACHHT010000002">
    <property type="protein sequence ID" value="MBB6521567.1"/>
    <property type="molecule type" value="Genomic_DNA"/>
</dbReference>
<dbReference type="Gene3D" id="3.10.350.10">
    <property type="entry name" value="LysM domain"/>
    <property type="match status" value="3"/>
</dbReference>
<evidence type="ECO:0000259" key="2">
    <source>
        <dbReference type="PROSITE" id="PS51782"/>
    </source>
</evidence>
<dbReference type="InterPro" id="IPR000189">
    <property type="entry name" value="Transglyc_AS"/>
</dbReference>
<dbReference type="CDD" id="cd16894">
    <property type="entry name" value="MltD-like"/>
    <property type="match status" value="1"/>
</dbReference>
<keyword evidence="4" id="KW-1185">Reference proteome</keyword>
<feature type="domain" description="LysM" evidence="2">
    <location>
        <begin position="476"/>
        <end position="520"/>
    </location>
</feature>
<dbReference type="FunCoup" id="A0A7X0MY26">
    <property type="interactions" value="152"/>
</dbReference>
<feature type="domain" description="LysM" evidence="2">
    <location>
        <begin position="347"/>
        <end position="390"/>
    </location>
</feature>
<dbReference type="PANTHER" id="PTHR33734:SF22">
    <property type="entry name" value="MEMBRANE-BOUND LYTIC MUREIN TRANSGLYCOSYLASE D"/>
    <property type="match status" value="1"/>
</dbReference>
<dbReference type="FunFam" id="1.10.530.10:FF:000004">
    <property type="entry name" value="Membrane-bound lytic murein transglycosylase D"/>
    <property type="match status" value="1"/>
</dbReference>
<dbReference type="SUPFAM" id="SSF53955">
    <property type="entry name" value="Lysozyme-like"/>
    <property type="match status" value="1"/>
</dbReference>
<dbReference type="Gene3D" id="1.10.530.10">
    <property type="match status" value="1"/>
</dbReference>
<dbReference type="Pfam" id="PF01476">
    <property type="entry name" value="LysM"/>
    <property type="match status" value="3"/>
</dbReference>
<feature type="domain" description="LysM" evidence="2">
    <location>
        <begin position="418"/>
        <end position="462"/>
    </location>
</feature>
<dbReference type="GO" id="GO:0008932">
    <property type="term" value="F:lytic endotransglycosylase activity"/>
    <property type="evidence" value="ECO:0007669"/>
    <property type="project" value="TreeGrafter"/>
</dbReference>
<reference evidence="3 4" key="1">
    <citation type="submission" date="2020-08" db="EMBL/GenBank/DDBJ databases">
        <title>Genomic Encyclopedia of Type Strains, Phase IV (KMG-IV): sequencing the most valuable type-strain genomes for metagenomic binning, comparative biology and taxonomic classification.</title>
        <authorList>
            <person name="Goeker M."/>
        </authorList>
    </citation>
    <scope>NUCLEOTIDE SEQUENCE [LARGE SCALE GENOMIC DNA]</scope>
    <source>
        <strain evidence="3 4">DSM 22368</strain>
    </source>
</reference>
<dbReference type="PANTHER" id="PTHR33734">
    <property type="entry name" value="LYSM DOMAIN-CONTAINING GPI-ANCHORED PROTEIN 2"/>
    <property type="match status" value="1"/>
</dbReference>
<dbReference type="GO" id="GO:0016020">
    <property type="term" value="C:membrane"/>
    <property type="evidence" value="ECO:0007669"/>
    <property type="project" value="InterPro"/>
</dbReference>
<evidence type="ECO:0000313" key="4">
    <source>
        <dbReference type="Proteomes" id="UP000528457"/>
    </source>
</evidence>
<proteinExistence type="inferred from homology"/>
<dbReference type="SUPFAM" id="SSF54106">
    <property type="entry name" value="LysM domain"/>
    <property type="match status" value="3"/>
</dbReference>
<dbReference type="PROSITE" id="PS51782">
    <property type="entry name" value="LYSM"/>
    <property type="match status" value="3"/>
</dbReference>
<dbReference type="PROSITE" id="PS00922">
    <property type="entry name" value="TRANSGLYCOSYLASE"/>
    <property type="match status" value="1"/>
</dbReference>
<dbReference type="AlphaFoldDB" id="A0A7X0MY26"/>
<name>A0A7X0MY26_9GAMM</name>
<dbReference type="InParanoid" id="A0A7X0MY26"/>
<dbReference type="Proteomes" id="UP000528457">
    <property type="component" value="Unassembled WGS sequence"/>
</dbReference>
<dbReference type="PROSITE" id="PS51257">
    <property type="entry name" value="PROKAR_LIPOPROTEIN"/>
    <property type="match status" value="1"/>
</dbReference>
<dbReference type="InterPro" id="IPR023346">
    <property type="entry name" value="Lysozyme-like_dom_sf"/>
</dbReference>
<sequence length="527" mass="59955">MLRSLSLSGLLLLLAGCGQLVQKPSSTAHNETLPEQAETVAEAVDSEKTETQLELVDNTPETPSETAEEVIEADLWQHIRDGYRLSHIDHKRVETQKNWYGRHPNYMNRISKRARPYLYYIVNELKRRDMPMELALLPIVESAYDPFAYSHGRASGLWQFTPPTAKDFGLHKNWWYDGRRDIEASTQAALDYLEKLQKRFNGDWLLALAAYNAGGGTVNKAIKRNKRKGKPVDFWSLRLPKETQIYVPRLLGLSKLVADPDKAGIELVSIPDEPFYRRFDLDYQLDLAQAAELAELPMDEFYLLNPAYNRWATTPDGPQHILIPISQADLFASGLENLDQSERVGWKRYQVQPGDTLGKIARQHNLGLKELKRINQLSSNTIRLGQALFIPTASKPGQYYTFSLNERVARSQGRAQAQRYKVRSGDSLWSISRRFGVNYEDIARWNKLSVNGTLKLGQKLLIYPKQARYAQGKQRISYKVKKGDSIARIARKFGTSIKSIVRSNGLNPKAYLQPGQALTVLVDPRRG</sequence>
<comment type="similarity">
    <text evidence="1">Belongs to the transglycosylase Slt family.</text>
</comment>
<dbReference type="InterPro" id="IPR018392">
    <property type="entry name" value="LysM"/>
</dbReference>
<dbReference type="InterPro" id="IPR036779">
    <property type="entry name" value="LysM_dom_sf"/>
</dbReference>
<dbReference type="Pfam" id="PF01464">
    <property type="entry name" value="SLT"/>
    <property type="match status" value="1"/>
</dbReference>
<dbReference type="InterPro" id="IPR008258">
    <property type="entry name" value="Transglycosylase_SLT_dom_1"/>
</dbReference>
<comment type="caution">
    <text evidence="3">The sequence shown here is derived from an EMBL/GenBank/DDBJ whole genome shotgun (WGS) entry which is preliminary data.</text>
</comment>
<dbReference type="RefSeq" id="WP_166844335.1">
    <property type="nucleotide sequence ID" value="NZ_JAAONY010000002.1"/>
</dbReference>
<evidence type="ECO:0000313" key="3">
    <source>
        <dbReference type="EMBL" id="MBB6521567.1"/>
    </source>
</evidence>